<evidence type="ECO:0000313" key="4">
    <source>
        <dbReference type="Proteomes" id="UP000241158"/>
    </source>
</evidence>
<dbReference type="EMBL" id="PGGN01000003">
    <property type="protein sequence ID" value="PSH57030.1"/>
    <property type="molecule type" value="Genomic_DNA"/>
</dbReference>
<organism evidence="3 4">
    <name type="scientific">Phyllobacterium endophyticum</name>
    <dbReference type="NCBI Taxonomy" id="1149773"/>
    <lineage>
        <taxon>Bacteria</taxon>
        <taxon>Pseudomonadati</taxon>
        <taxon>Pseudomonadota</taxon>
        <taxon>Alphaproteobacteria</taxon>
        <taxon>Hyphomicrobiales</taxon>
        <taxon>Phyllobacteriaceae</taxon>
        <taxon>Phyllobacterium</taxon>
    </lineage>
</organism>
<evidence type="ECO:0000259" key="2">
    <source>
        <dbReference type="Pfam" id="PF00455"/>
    </source>
</evidence>
<dbReference type="SUPFAM" id="SSF100950">
    <property type="entry name" value="NagB/RpiA/CoA transferase-like"/>
    <property type="match status" value="1"/>
</dbReference>
<comment type="caution">
    <text evidence="3">The sequence shown here is derived from an EMBL/GenBank/DDBJ whole genome shotgun (WGS) entry which is preliminary data.</text>
</comment>
<dbReference type="Proteomes" id="UP000241158">
    <property type="component" value="Unassembled WGS sequence"/>
</dbReference>
<dbReference type="AlphaFoldDB" id="A0A2P7AS78"/>
<dbReference type="Pfam" id="PF00455">
    <property type="entry name" value="DeoRC"/>
    <property type="match status" value="1"/>
</dbReference>
<dbReference type="OrthoDB" id="9814815at2"/>
<reference evidence="4" key="1">
    <citation type="submission" date="2017-11" db="EMBL/GenBank/DDBJ databases">
        <authorList>
            <person name="Kuznetsova I."/>
            <person name="Sazanova A."/>
            <person name="Chirak E."/>
            <person name="Safronova V."/>
            <person name="Willems A."/>
        </authorList>
    </citation>
    <scope>NUCLEOTIDE SEQUENCE [LARGE SCALE GENOMIC DNA]</scope>
    <source>
        <strain evidence="4">PEPV15</strain>
    </source>
</reference>
<proteinExistence type="predicted"/>
<evidence type="ECO:0000313" key="3">
    <source>
        <dbReference type="EMBL" id="PSH57030.1"/>
    </source>
</evidence>
<dbReference type="InterPro" id="IPR037171">
    <property type="entry name" value="NagB/RpiA_transferase-like"/>
</dbReference>
<sequence>MLRAHEKQLIGRQAAATVPQGTALLVDLSATVIHFLRRLSPVLSVGIVTAAVDVATAALNHPRRRDHDRGRADPMRLAPALSSQGGSISLVSMTRDLKQQALSSRRL</sequence>
<feature type="compositionally biased region" description="Basic and acidic residues" evidence="1">
    <location>
        <begin position="65"/>
        <end position="74"/>
    </location>
</feature>
<gene>
    <name evidence="3" type="ORF">CU100_17280</name>
</gene>
<keyword evidence="4" id="KW-1185">Reference proteome</keyword>
<protein>
    <recommendedName>
        <fullName evidence="2">DeoR-like transcriptional repressor C-terminal sensor domain-containing protein</fullName>
    </recommendedName>
</protein>
<name>A0A2P7AS78_9HYPH</name>
<dbReference type="RefSeq" id="WP_146141865.1">
    <property type="nucleotide sequence ID" value="NZ_JACHXT010000003.1"/>
</dbReference>
<dbReference type="InterPro" id="IPR014036">
    <property type="entry name" value="DeoR-like_C"/>
</dbReference>
<feature type="region of interest" description="Disordered" evidence="1">
    <location>
        <begin position="61"/>
        <end position="83"/>
    </location>
</feature>
<feature type="domain" description="DeoR-like transcriptional repressor C-terminal sensor" evidence="2">
    <location>
        <begin position="4"/>
        <end position="62"/>
    </location>
</feature>
<evidence type="ECO:0000256" key="1">
    <source>
        <dbReference type="SAM" id="MobiDB-lite"/>
    </source>
</evidence>
<accession>A0A2P7AS78</accession>